<name>X1IJL7_9ZZZZ</name>
<evidence type="ECO:0000313" key="1">
    <source>
        <dbReference type="EMBL" id="GAH57763.1"/>
    </source>
</evidence>
<reference evidence="1" key="1">
    <citation type="journal article" date="2014" name="Front. Microbiol.">
        <title>High frequency of phylogenetically diverse reductive dehalogenase-homologous genes in deep subseafloor sedimentary metagenomes.</title>
        <authorList>
            <person name="Kawai M."/>
            <person name="Futagami T."/>
            <person name="Toyoda A."/>
            <person name="Takaki Y."/>
            <person name="Nishi S."/>
            <person name="Hori S."/>
            <person name="Arai W."/>
            <person name="Tsubouchi T."/>
            <person name="Morono Y."/>
            <person name="Uchiyama I."/>
            <person name="Ito T."/>
            <person name="Fujiyama A."/>
            <person name="Inagaki F."/>
            <person name="Takami H."/>
        </authorList>
    </citation>
    <scope>NUCLEOTIDE SEQUENCE</scope>
    <source>
        <strain evidence="1">Expedition CK06-06</strain>
    </source>
</reference>
<organism evidence="1">
    <name type="scientific">marine sediment metagenome</name>
    <dbReference type="NCBI Taxonomy" id="412755"/>
    <lineage>
        <taxon>unclassified sequences</taxon>
        <taxon>metagenomes</taxon>
        <taxon>ecological metagenomes</taxon>
    </lineage>
</organism>
<dbReference type="EMBL" id="BARU01022519">
    <property type="protein sequence ID" value="GAH57763.1"/>
    <property type="molecule type" value="Genomic_DNA"/>
</dbReference>
<protein>
    <submittedName>
        <fullName evidence="1">Uncharacterized protein</fullName>
    </submittedName>
</protein>
<proteinExistence type="predicted"/>
<sequence length="131" mass="14785">MGKHGKPDWGMQVKSTVYTLDELSELAVRLGSEVFFDRRGDVLLIDNFENGRTMSFWEKDGAGSEVVITADHARSGGYSTKLVGGSTDDLYADISYRLTYPVVSKFGFETHFSIPTQFDRIEFTVWYYTGT</sequence>
<feature type="non-terminal residue" evidence="1">
    <location>
        <position position="131"/>
    </location>
</feature>
<dbReference type="AlphaFoldDB" id="X1IJL7"/>
<comment type="caution">
    <text evidence="1">The sequence shown here is derived from an EMBL/GenBank/DDBJ whole genome shotgun (WGS) entry which is preliminary data.</text>
</comment>
<accession>X1IJL7</accession>
<gene>
    <name evidence="1" type="ORF">S03H2_36675</name>
</gene>